<dbReference type="Gene3D" id="3.30.70.360">
    <property type="match status" value="1"/>
</dbReference>
<evidence type="ECO:0000256" key="4">
    <source>
        <dbReference type="ARBA" id="ARBA00022801"/>
    </source>
</evidence>
<accession>A0A2A6B2K6</accession>
<evidence type="ECO:0000313" key="7">
    <source>
        <dbReference type="Proteomes" id="UP000005239"/>
    </source>
</evidence>
<dbReference type="GO" id="GO:0008233">
    <property type="term" value="F:peptidase activity"/>
    <property type="evidence" value="ECO:0000318"/>
    <property type="project" value="GO_Central"/>
</dbReference>
<dbReference type="GO" id="GO:0006508">
    <property type="term" value="P:proteolysis"/>
    <property type="evidence" value="ECO:0000318"/>
    <property type="project" value="GO_Central"/>
</dbReference>
<dbReference type="Proteomes" id="UP000005239">
    <property type="component" value="Unassembled WGS sequence"/>
</dbReference>
<dbReference type="InterPro" id="IPR011650">
    <property type="entry name" value="Peptidase_M20_dimer"/>
</dbReference>
<evidence type="ECO:0000256" key="5">
    <source>
        <dbReference type="SAM" id="MobiDB-lite"/>
    </source>
</evidence>
<protein>
    <submittedName>
        <fullName evidence="6">Peptidase</fullName>
    </submittedName>
</protein>
<dbReference type="PROSITE" id="PS50157">
    <property type="entry name" value="ZINC_FINGER_C2H2_2"/>
    <property type="match status" value="1"/>
</dbReference>
<sequence length="1086" mass="122173">MAAYRFVSSEEFCEYVWRVAPLSPERVAARGALTTDKKQPDKPPVTHSLFSNPPNPSLVILLDFLAIHIYIAFSDSHSCIFVSQYELCLLYFRIFQVTSSYTLPVVIMPVVPESAYEQVYKTIDEKTESFVARLAEAVAIPSVSAEPKRRHEVIRMVKWAEQQIKKIGCTTELVEPGMQATDDGEIPLPPILFGVLGTDKTKKTVLIYGHLDVQPAEKSDGWNTDPFVLTEIDGKMFGRGSTDDKGPVLGWINAIESMQAVGVELPVNVKFVFEGMEESGSEGLEETLNKRQGDFLSDVDFVCISDNYWLGKNKPCLTYGLRGICYYTVEVACAKQDLHSGSFGGSVHEAMNDLVWIMSQLTDVKGNILIPGIKEQVAAVTPAEQAIYTAMDFDHKDYAKDIGAHGLTRETKEEVLMNRWRFPSLSLHGIEGAFSQGGAKTVIPAKVIGKFSIRSVPDMTPEATDAAVLKHLNDLWAKRGSPNRFNPVAYHSGKPWVTDFQDPHFQAGSKAIKRVFGVEPDYTREGGSIPITLVFQELTGKNVMMLPMGQSDDMAHSQNEKMNSVLNGRRRTQIQKKENIHPCDECGRKFRLTAMVWDHKRQEHGFKGDSPHAIAYAALCKRRMMEDEQEDPKERTEHIVSLGAGSPSRRNSSTVFNPIKKIARSNRKSGTHSAPAKLTSRTPMRNVSKAPASSSTKKKPIESVESTHNSTPRIGSMKSRNLRTTSATDSAATTTIHTIISKSPIEKKKIYKRNTSSSKKNPSVISNGSSLNSSPLTGTKKPKMATSASDAENTLLKEDDEAAKQKLDDFFKKRVLHYLTAGEAIGFNNIFNKEEIDNIKESCMRWKGIHHTMTADKYTKKASMIDAAVKDAISGCMTQNIMKRRMQWREEFERFAQHCSKSFSNAPYRFSIAISVDCNSLVYHPFINKRSYNDRELSDQEQKEADEANKIIKRNWSHDGGRMETESFIKVKTLSNPEYFIAMSILDGGLDDEEKELWEKNGTKTLKVLNNIRHVFWHIVNHFAIQYFVRIFSPNQMHQWILHRMRRKEIPHIPEIGSWQTIFAETAMSKEVNKMIKAALRTAIGE</sequence>
<dbReference type="AlphaFoldDB" id="A0A2A6B2K6"/>
<dbReference type="GO" id="GO:0046872">
    <property type="term" value="F:metal ion binding"/>
    <property type="evidence" value="ECO:0007669"/>
    <property type="project" value="UniProtKB-KW"/>
</dbReference>
<comment type="similarity">
    <text evidence="1">Belongs to the peptidase M20A family.</text>
</comment>
<dbReference type="CDD" id="cd05676">
    <property type="entry name" value="M20_dipept_like_CNDP"/>
    <property type="match status" value="1"/>
</dbReference>
<reference evidence="6" key="2">
    <citation type="submission" date="2022-06" db="UniProtKB">
        <authorList>
            <consortium name="EnsemblMetazoa"/>
        </authorList>
    </citation>
    <scope>IDENTIFICATION</scope>
    <source>
        <strain evidence="6">PS312</strain>
    </source>
</reference>
<dbReference type="PANTHER" id="PTHR43270:SF14">
    <property type="entry name" value="PEPTIDASE M20 DIMERISATION DOMAIN-CONTAINING PROTEIN"/>
    <property type="match status" value="1"/>
</dbReference>
<evidence type="ECO:0000313" key="6">
    <source>
        <dbReference type="EnsemblMetazoa" id="PPA23505.1"/>
    </source>
</evidence>
<dbReference type="Gene3D" id="3.40.630.10">
    <property type="entry name" value="Zn peptidases"/>
    <property type="match status" value="1"/>
</dbReference>
<dbReference type="EnsemblMetazoa" id="PPA23505.1">
    <property type="protein sequence ID" value="PPA23505.1"/>
    <property type="gene ID" value="WBGene00113059"/>
</dbReference>
<dbReference type="InterPro" id="IPR001261">
    <property type="entry name" value="ArgE/DapE_CS"/>
</dbReference>
<evidence type="ECO:0000256" key="1">
    <source>
        <dbReference type="ARBA" id="ARBA00006247"/>
    </source>
</evidence>
<feature type="compositionally biased region" description="Polar residues" evidence="5">
    <location>
        <begin position="704"/>
        <end position="723"/>
    </location>
</feature>
<keyword evidence="4" id="KW-0378">Hydrolase</keyword>
<gene>
    <name evidence="6" type="primary">WBGene00113059</name>
</gene>
<keyword evidence="7" id="KW-1185">Reference proteome</keyword>
<reference evidence="7" key="1">
    <citation type="journal article" date="2008" name="Nat. Genet.">
        <title>The Pristionchus pacificus genome provides a unique perspective on nematode lifestyle and parasitism.</title>
        <authorList>
            <person name="Dieterich C."/>
            <person name="Clifton S.W."/>
            <person name="Schuster L.N."/>
            <person name="Chinwalla A."/>
            <person name="Delehaunty K."/>
            <person name="Dinkelacker I."/>
            <person name="Fulton L."/>
            <person name="Fulton R."/>
            <person name="Godfrey J."/>
            <person name="Minx P."/>
            <person name="Mitreva M."/>
            <person name="Roeseler W."/>
            <person name="Tian H."/>
            <person name="Witte H."/>
            <person name="Yang S.P."/>
            <person name="Wilson R.K."/>
            <person name="Sommer R.J."/>
        </authorList>
    </citation>
    <scope>NUCLEOTIDE SEQUENCE [LARGE SCALE GENOMIC DNA]</scope>
    <source>
        <strain evidence="7">PS312</strain>
    </source>
</reference>
<dbReference type="InterPro" id="IPR002933">
    <property type="entry name" value="Peptidase_M20"/>
</dbReference>
<proteinExistence type="inferred from homology"/>
<name>A0A2A6B2K6_PRIPA</name>
<dbReference type="Pfam" id="PF07687">
    <property type="entry name" value="M20_dimer"/>
    <property type="match status" value="1"/>
</dbReference>
<feature type="compositionally biased region" description="Basic residues" evidence="5">
    <location>
        <begin position="661"/>
        <end position="670"/>
    </location>
</feature>
<keyword evidence="2" id="KW-0645">Protease</keyword>
<organism evidence="6 7">
    <name type="scientific">Pristionchus pacificus</name>
    <name type="common">Parasitic nematode worm</name>
    <dbReference type="NCBI Taxonomy" id="54126"/>
    <lineage>
        <taxon>Eukaryota</taxon>
        <taxon>Metazoa</taxon>
        <taxon>Ecdysozoa</taxon>
        <taxon>Nematoda</taxon>
        <taxon>Chromadorea</taxon>
        <taxon>Rhabditida</taxon>
        <taxon>Rhabditina</taxon>
        <taxon>Diplogasteromorpha</taxon>
        <taxon>Diplogasteroidea</taxon>
        <taxon>Neodiplogasteridae</taxon>
        <taxon>Pristionchus</taxon>
    </lineage>
</organism>
<dbReference type="InterPro" id="IPR051458">
    <property type="entry name" value="Cyt/Met_Dipeptidase"/>
</dbReference>
<accession>A0A8R1UIP7</accession>
<evidence type="ECO:0000256" key="3">
    <source>
        <dbReference type="ARBA" id="ARBA00022723"/>
    </source>
</evidence>
<dbReference type="PANTHER" id="PTHR43270">
    <property type="entry name" value="BETA-ALA-HIS DIPEPTIDASE"/>
    <property type="match status" value="1"/>
</dbReference>
<evidence type="ECO:0000256" key="2">
    <source>
        <dbReference type="ARBA" id="ARBA00022670"/>
    </source>
</evidence>
<feature type="region of interest" description="Disordered" evidence="5">
    <location>
        <begin position="750"/>
        <end position="790"/>
    </location>
</feature>
<feature type="compositionally biased region" description="Low complexity" evidence="5">
    <location>
        <begin position="762"/>
        <end position="779"/>
    </location>
</feature>
<dbReference type="Pfam" id="PF01546">
    <property type="entry name" value="Peptidase_M20"/>
    <property type="match status" value="1"/>
</dbReference>
<dbReference type="SUPFAM" id="SSF53187">
    <property type="entry name" value="Zn-dependent exopeptidases"/>
    <property type="match status" value="1"/>
</dbReference>
<dbReference type="PROSITE" id="PS00759">
    <property type="entry name" value="ARGE_DAPE_CPG2_2"/>
    <property type="match status" value="1"/>
</dbReference>
<dbReference type="InterPro" id="IPR013087">
    <property type="entry name" value="Znf_C2H2_type"/>
</dbReference>
<keyword evidence="3" id="KW-0479">Metal-binding</keyword>
<feature type="region of interest" description="Disordered" evidence="5">
    <location>
        <begin position="625"/>
        <end position="731"/>
    </location>
</feature>
<dbReference type="PROSITE" id="PS00028">
    <property type="entry name" value="ZINC_FINGER_C2H2_1"/>
    <property type="match status" value="1"/>
</dbReference>